<dbReference type="NCBIfam" id="TIGR03661">
    <property type="entry name" value="T1SS_VCA0849"/>
    <property type="match status" value="1"/>
</dbReference>
<dbReference type="Pfam" id="PF13519">
    <property type="entry name" value="VWA_2"/>
    <property type="match status" value="1"/>
</dbReference>
<comment type="caution">
    <text evidence="5">The sequence shown here is derived from an EMBL/GenBank/DDBJ whole genome shotgun (WGS) entry which is preliminary data.</text>
</comment>
<dbReference type="Proteomes" id="UP001320609">
    <property type="component" value="Unassembled WGS sequence"/>
</dbReference>
<dbReference type="EMBL" id="JAKVTW010000008">
    <property type="protein sequence ID" value="MCH4812196.1"/>
    <property type="molecule type" value="Genomic_DNA"/>
</dbReference>
<dbReference type="PANTHER" id="PTHR38340:SF1">
    <property type="entry name" value="S-LAYER PROTEIN"/>
    <property type="match status" value="1"/>
</dbReference>
<dbReference type="InterPro" id="IPR049826">
    <property type="entry name" value="Ig-like_ice"/>
</dbReference>
<dbReference type="Gene3D" id="3.40.50.410">
    <property type="entry name" value="von Willebrand factor, type A domain"/>
    <property type="match status" value="1"/>
</dbReference>
<dbReference type="SUPFAM" id="SSF53300">
    <property type="entry name" value="vWA-like"/>
    <property type="match status" value="1"/>
</dbReference>
<dbReference type="InterPro" id="IPR002035">
    <property type="entry name" value="VWF_A"/>
</dbReference>
<dbReference type="PROSITE" id="PS50234">
    <property type="entry name" value="VWFA"/>
    <property type="match status" value="1"/>
</dbReference>
<dbReference type="PROSITE" id="PS00330">
    <property type="entry name" value="HEMOLYSIN_CALCIUM"/>
    <property type="match status" value="3"/>
</dbReference>
<dbReference type="PRINTS" id="PR00313">
    <property type="entry name" value="CABNDNGRPT"/>
</dbReference>
<dbReference type="InterPro" id="IPR050557">
    <property type="entry name" value="RTX_toxin/Mannuronan_C5-epim"/>
</dbReference>
<dbReference type="InterPro" id="IPR036465">
    <property type="entry name" value="vWFA_dom_sf"/>
</dbReference>
<proteinExistence type="predicted"/>
<name>A0ABS9S7V9_9GAMM</name>
<keyword evidence="3" id="KW-0106">Calcium</keyword>
<evidence type="ECO:0000256" key="1">
    <source>
        <dbReference type="ARBA" id="ARBA00004613"/>
    </source>
</evidence>
<comment type="subcellular location">
    <subcellularLocation>
        <location evidence="1">Secreted</location>
    </subcellularLocation>
</comment>
<dbReference type="PANTHER" id="PTHR38340">
    <property type="entry name" value="S-LAYER PROTEIN"/>
    <property type="match status" value="1"/>
</dbReference>
<sequence>TSYDIDTAAPIADPILTTAEFYNGNLTINETNQLLFKAFTVGGGVTELASGGFEQTPEVEEAQPSFGGQNGNASEESLTFVLSSLPDFGSLYLNTGDGYELATINSEFDTEDTLYWAVTQEQLITAMESVDSTTLSGRYASDWRAGDVDIYGYNLDGTRNDGLVRGQSGGRLGITDNTGDQLEEPEQLGFREGKSETMIFDFQRPIGEATVTVANLIASEGEVGSVAAYLNGELVGEWTFSGTNGAQLNGQDVDFTPGNGYDNGTFTIEGVIFDQLRFTAEPYADGTTGQVPTDNSDYYLSSLEYKEVPQAGFQYKVIDEAGNESDTVDVVIGEPSAESAVPDDLGPNVTVELMGAGEDDVYNIDELASGTAGHAEAFIELGGTVKVGDVVTVTANTVDGSIISRPVTQADLSNGLSVQVPVSEGMANVTVTATVADAANNISSAEDAKDVAAAPEAVIVINEPLFGDDNVLNNSESDSAHTITGTVSGSVSVGDVITVTIDGNTFDTTVADDGSSWSVEIPENVISELSNGEVTASVAGVDSYGNPYNAETNAAYDVQQPAELNVGTNGNDEIVAGGGDDLIMGDRGGKVTLIDPATNYNISLIVDVSGSMGNESGNEGFSRMALTQQALVNLANQLEDHDGTINVQLVPFSANALTPVVIQDLNSGNVQQLINAVNSLQANGGTNYQAAFLQAAEWFNTQNGSQTAGEFENLTYFLTDGDPTNYYNSSGEIRGTGNSTTIETFNASVKAFESLSDTSSVNAIGIGKGVNESILQFFDNSDVTNSGSLNSVWGNSTVIAPYGEVSIVNNAEDLAAALEGSSEFDELEALGGDILSGGEGNDIIFGDAINTDHLEWTNQDTGIFFGAGSHEGLGYEGLRDYLKWEVNDGVAPNDEQTISYVRDNWQTLINETRTDGGNDNLDGGAGDDILIGGAGNDSLIGGEGNDLLYGGAGADTFAWEFGDQGTANEPAEDQVMDFHVGEFGVDSEADRLDLADLLQDESSGSIDEYIFAEQQGEDTVLHVKSDGGLAADGSNADQHIVLKGVEMPQGGNSSDFIQGMLDNDQLKIDQ</sequence>
<dbReference type="NCBIfam" id="NF012196">
    <property type="entry name" value="Ig_like_ice"/>
    <property type="match status" value="1"/>
</dbReference>
<dbReference type="InterPro" id="IPR001343">
    <property type="entry name" value="Hemolysn_Ca-bd"/>
</dbReference>
<dbReference type="InterPro" id="IPR019960">
    <property type="entry name" value="T1SS_VCA0849"/>
</dbReference>
<dbReference type="SUPFAM" id="SSF51120">
    <property type="entry name" value="beta-Roll"/>
    <property type="match status" value="1"/>
</dbReference>
<feature type="non-terminal residue" evidence="5">
    <location>
        <position position="1"/>
    </location>
</feature>
<accession>A0ABS9S7V9</accession>
<dbReference type="RefSeq" id="WP_240718546.1">
    <property type="nucleotide sequence ID" value="NZ_JAKVTW010000008.1"/>
</dbReference>
<evidence type="ECO:0000313" key="6">
    <source>
        <dbReference type="Proteomes" id="UP001320609"/>
    </source>
</evidence>
<keyword evidence="2" id="KW-0964">Secreted</keyword>
<organism evidence="5 6">
    <name type="scientific">Vreelandella neptunia</name>
    <dbReference type="NCBI Taxonomy" id="115551"/>
    <lineage>
        <taxon>Bacteria</taxon>
        <taxon>Pseudomonadati</taxon>
        <taxon>Pseudomonadota</taxon>
        <taxon>Gammaproteobacteria</taxon>
        <taxon>Oceanospirillales</taxon>
        <taxon>Halomonadaceae</taxon>
        <taxon>Vreelandella</taxon>
    </lineage>
</organism>
<feature type="domain" description="VWFA" evidence="4">
    <location>
        <begin position="601"/>
        <end position="827"/>
    </location>
</feature>
<dbReference type="Gene3D" id="2.150.10.10">
    <property type="entry name" value="Serralysin-like metalloprotease, C-terminal"/>
    <property type="match status" value="1"/>
</dbReference>
<evidence type="ECO:0000256" key="2">
    <source>
        <dbReference type="ARBA" id="ARBA00022525"/>
    </source>
</evidence>
<evidence type="ECO:0000256" key="3">
    <source>
        <dbReference type="ARBA" id="ARBA00022837"/>
    </source>
</evidence>
<dbReference type="CDD" id="cd00198">
    <property type="entry name" value="vWFA"/>
    <property type="match status" value="1"/>
</dbReference>
<dbReference type="InterPro" id="IPR011049">
    <property type="entry name" value="Serralysin-like_metalloprot_C"/>
</dbReference>
<dbReference type="InterPro" id="IPR013783">
    <property type="entry name" value="Ig-like_fold"/>
</dbReference>
<dbReference type="NCBIfam" id="NF033510">
    <property type="entry name" value="Ca_tandemer"/>
    <property type="match status" value="1"/>
</dbReference>
<evidence type="ECO:0000313" key="5">
    <source>
        <dbReference type="EMBL" id="MCH4812196.1"/>
    </source>
</evidence>
<dbReference type="Gene3D" id="2.60.40.10">
    <property type="entry name" value="Immunoglobulins"/>
    <property type="match status" value="2"/>
</dbReference>
<protein>
    <submittedName>
        <fullName evidence="5">Type I secretion C-terminal target domain-containing protein</fullName>
    </submittedName>
</protein>
<reference evidence="5 6" key="1">
    <citation type="submission" date="2022-03" db="EMBL/GenBank/DDBJ databases">
        <title>Genomic signatures underlying metal tolerance in selected Arctic bacterial isolates.</title>
        <authorList>
            <person name="Thomas F.A."/>
            <person name="Venkatachalam S."/>
            <person name="Krishnan K.P."/>
        </authorList>
    </citation>
    <scope>NUCLEOTIDE SEQUENCE [LARGE SCALE GENOMIC DNA]</scope>
    <source>
        <strain evidence="5 6">HM116</strain>
    </source>
</reference>
<dbReference type="Pfam" id="PF00353">
    <property type="entry name" value="HemolysinCabind"/>
    <property type="match status" value="3"/>
</dbReference>
<dbReference type="SMART" id="SM00327">
    <property type="entry name" value="VWA"/>
    <property type="match status" value="1"/>
</dbReference>
<evidence type="ECO:0000259" key="4">
    <source>
        <dbReference type="PROSITE" id="PS50234"/>
    </source>
</evidence>
<keyword evidence="6" id="KW-1185">Reference proteome</keyword>
<dbReference type="InterPro" id="IPR018511">
    <property type="entry name" value="Hemolysin-typ_Ca-bd_CS"/>
</dbReference>
<gene>
    <name evidence="5" type="ORF">MLE19_12700</name>
</gene>